<feature type="non-terminal residue" evidence="1">
    <location>
        <position position="134"/>
    </location>
</feature>
<organism evidence="1 2">
    <name type="scientific">Perkinsus olseni</name>
    <name type="common">Perkinsus atlanticus</name>
    <dbReference type="NCBI Taxonomy" id="32597"/>
    <lineage>
        <taxon>Eukaryota</taxon>
        <taxon>Sar</taxon>
        <taxon>Alveolata</taxon>
        <taxon>Perkinsozoa</taxon>
        <taxon>Perkinsea</taxon>
        <taxon>Perkinsida</taxon>
        <taxon>Perkinsidae</taxon>
        <taxon>Perkinsus</taxon>
    </lineage>
</organism>
<gene>
    <name evidence="1" type="ORF">FOZ62_027703</name>
</gene>
<name>A0A7J6P0L9_PEROL</name>
<reference evidence="1 2" key="1">
    <citation type="submission" date="2020-04" db="EMBL/GenBank/DDBJ databases">
        <title>Perkinsus olseni comparative genomics.</title>
        <authorList>
            <person name="Bogema D.R."/>
        </authorList>
    </citation>
    <scope>NUCLEOTIDE SEQUENCE [LARGE SCALE GENOMIC DNA]</scope>
    <source>
        <strain evidence="1">ATCC PRA-205</strain>
    </source>
</reference>
<evidence type="ECO:0000313" key="1">
    <source>
        <dbReference type="EMBL" id="KAF4689665.1"/>
    </source>
</evidence>
<accession>A0A7J6P0L9</accession>
<dbReference type="Proteomes" id="UP000574390">
    <property type="component" value="Unassembled WGS sequence"/>
</dbReference>
<proteinExistence type="predicted"/>
<dbReference type="EMBL" id="JABANM010036504">
    <property type="protein sequence ID" value="KAF4689665.1"/>
    <property type="molecule type" value="Genomic_DNA"/>
</dbReference>
<comment type="caution">
    <text evidence="1">The sequence shown here is derived from an EMBL/GenBank/DDBJ whole genome shotgun (WGS) entry which is preliminary data.</text>
</comment>
<dbReference type="AlphaFoldDB" id="A0A7J6P0L9"/>
<evidence type="ECO:0000313" key="2">
    <source>
        <dbReference type="Proteomes" id="UP000574390"/>
    </source>
</evidence>
<sequence length="134" mass="14981">VRFLKVLNKKNSRLRHHCLVVVHAKEIANEDDRASAEFYRKLHLFKAPKIAIVTGNQFIKSASRSRGSGTLSLPPSPTAACLDFTFRFQWPEATKAFEDTALIRDDGLIDSRDTNLVVGQCASVCRQLFVSACM</sequence>
<protein>
    <submittedName>
        <fullName evidence="1">Uncharacterized protein</fullName>
    </submittedName>
</protein>